<protein>
    <submittedName>
        <fullName evidence="1">Uncharacterized protein</fullName>
    </submittedName>
</protein>
<dbReference type="KEGG" id="crf:FRC0190_00293"/>
<proteinExistence type="predicted"/>
<sequence>MNVWGDKIRIVDTLRMSHTEYAHWIKNQQHKHFNIHAEFWADLEEWEALNPWTRDWARILAVGKRARTGVICGRSAVRLWRLEILGYEEPVVVGLPDAKTAPRNTKRWIHYRSARIPSNKITEHKGIRFTTMERSVGDLCRWGTFAEGLVAVESYLRQEDAQPFLLEQELEEFGRIPGVRKFRRVLHVADFKSESVAESWAKAQLIEANIAFEQQVQINNRRVDFLIGRVVVETSSSSMMNREQCSKSENATVSFKMPAMWWRILTGRH</sequence>
<dbReference type="AlphaFoldDB" id="A0A6I8M9S0"/>
<dbReference type="EMBL" id="LR738855">
    <property type="protein sequence ID" value="VZH84263.1"/>
    <property type="molecule type" value="Genomic_DNA"/>
</dbReference>
<reference evidence="1 2" key="1">
    <citation type="submission" date="2019-11" db="EMBL/GenBank/DDBJ databases">
        <authorList>
            <person name="Brisse S."/>
        </authorList>
    </citation>
    <scope>NUCLEOTIDE SEQUENCE [LARGE SCALE GENOMIC DNA]</scope>
    <source>
        <strain evidence="1">FRC0190</strain>
    </source>
</reference>
<accession>A0A6I8M9S0</accession>
<organism evidence="1 2">
    <name type="scientific">Corynebacterium rouxii</name>
    <dbReference type="NCBI Taxonomy" id="2719119"/>
    <lineage>
        <taxon>Bacteria</taxon>
        <taxon>Bacillati</taxon>
        <taxon>Actinomycetota</taxon>
        <taxon>Actinomycetes</taxon>
        <taxon>Mycobacteriales</taxon>
        <taxon>Corynebacteriaceae</taxon>
        <taxon>Corynebacterium</taxon>
    </lineage>
</organism>
<evidence type="ECO:0000313" key="2">
    <source>
        <dbReference type="Proteomes" id="UP000423525"/>
    </source>
</evidence>
<dbReference type="Proteomes" id="UP000423525">
    <property type="component" value="Chromosome"/>
</dbReference>
<name>A0A6I8M9S0_9CORY</name>
<evidence type="ECO:0000313" key="1">
    <source>
        <dbReference type="EMBL" id="VZH84263.1"/>
    </source>
</evidence>
<gene>
    <name evidence="1" type="ORF">FRC0190_00293</name>
</gene>